<dbReference type="CDD" id="cd19138">
    <property type="entry name" value="AKR_YeaE"/>
    <property type="match status" value="1"/>
</dbReference>
<evidence type="ECO:0000259" key="1">
    <source>
        <dbReference type="Pfam" id="PF00248"/>
    </source>
</evidence>
<feature type="domain" description="NADP-dependent oxidoreductase" evidence="1">
    <location>
        <begin position="15"/>
        <end position="264"/>
    </location>
</feature>
<gene>
    <name evidence="2" type="ORF">PI93_003300</name>
</gene>
<sequence length="277" mass="30874">MRDISFPGGETVPVLGQGTWMMGEKAARRREEIEALRLGVSLGMTLVDTAEMYGEGATERLVGEALDGLRDEVFLVSKVYPHNASQRGVIAACERSLERLRTDRLDLYLLHWRGDVPLEETIAGFEALRQAGKIRHWGVSNFDVDDMEELFDARGGNACATNQVLYNLSRRGPDFDLKPWLAERGMPMMAYSPIEQGRLATKAGLDDIARAHHVEPLQIALAWVLHRPGVIAIPKASTADHVRANRAAHDIVLSPEELALLDHHFEAPSRKRPLEMI</sequence>
<accession>A0ABX6HLN5</accession>
<dbReference type="PANTHER" id="PTHR43638:SF3">
    <property type="entry name" value="ALDEHYDE REDUCTASE"/>
    <property type="match status" value="1"/>
</dbReference>
<dbReference type="PANTHER" id="PTHR43638">
    <property type="entry name" value="OXIDOREDUCTASE, ALDO/KETO REDUCTASE FAMILY PROTEIN"/>
    <property type="match status" value="1"/>
</dbReference>
<reference evidence="2 3" key="1">
    <citation type="journal article" date="2015" name="Genome Announc.">
        <title>Genome Sequences of Two Pandoraea pnomenusa Isolates Recovered 11 Months Apart from a Cystic Fibrosis Patient.</title>
        <authorList>
            <person name="Ee R."/>
            <person name="Ambrose M."/>
            <person name="Lazenby J."/>
            <person name="Williams P."/>
            <person name="Chan K.G."/>
            <person name="Roddam L."/>
        </authorList>
    </citation>
    <scope>NUCLEOTIDE SEQUENCE [LARGE SCALE GENOMIC DNA]</scope>
    <source>
        <strain evidence="2 3">6399</strain>
    </source>
</reference>
<name>A0ABX6HLN5_9BURK</name>
<dbReference type="Gene3D" id="3.20.20.100">
    <property type="entry name" value="NADP-dependent oxidoreductase domain"/>
    <property type="match status" value="1"/>
</dbReference>
<evidence type="ECO:0000313" key="3">
    <source>
        <dbReference type="Proteomes" id="UP000035080"/>
    </source>
</evidence>
<dbReference type="Proteomes" id="UP000035080">
    <property type="component" value="Chromosome"/>
</dbReference>
<keyword evidence="3" id="KW-1185">Reference proteome</keyword>
<protein>
    <submittedName>
        <fullName evidence="2">Aldo/keto reductase</fullName>
    </submittedName>
</protein>
<dbReference type="InterPro" id="IPR020471">
    <property type="entry name" value="AKR"/>
</dbReference>
<dbReference type="InterPro" id="IPR036812">
    <property type="entry name" value="NAD(P)_OxRdtase_dom_sf"/>
</dbReference>
<dbReference type="EMBL" id="CP047385">
    <property type="protein sequence ID" value="QHF11782.1"/>
    <property type="molecule type" value="Genomic_DNA"/>
</dbReference>
<dbReference type="SUPFAM" id="SSF51430">
    <property type="entry name" value="NAD(P)-linked oxidoreductase"/>
    <property type="match status" value="1"/>
</dbReference>
<organism evidence="2 3">
    <name type="scientific">Pandoraea fibrosis</name>
    <dbReference type="NCBI Taxonomy" id="1891094"/>
    <lineage>
        <taxon>Bacteria</taxon>
        <taxon>Pseudomonadati</taxon>
        <taxon>Pseudomonadota</taxon>
        <taxon>Betaproteobacteria</taxon>
        <taxon>Burkholderiales</taxon>
        <taxon>Burkholderiaceae</taxon>
        <taxon>Pandoraea</taxon>
    </lineage>
</organism>
<proteinExistence type="predicted"/>
<dbReference type="Pfam" id="PF00248">
    <property type="entry name" value="Aldo_ket_red"/>
    <property type="match status" value="1"/>
</dbReference>
<dbReference type="PRINTS" id="PR00069">
    <property type="entry name" value="ALDKETRDTASE"/>
</dbReference>
<dbReference type="RefSeq" id="WP_039368304.1">
    <property type="nucleotide sequence ID" value="NZ_CP047385.1"/>
</dbReference>
<dbReference type="InterPro" id="IPR023210">
    <property type="entry name" value="NADP_OxRdtase_dom"/>
</dbReference>
<evidence type="ECO:0000313" key="2">
    <source>
        <dbReference type="EMBL" id="QHF11782.1"/>
    </source>
</evidence>